<evidence type="ECO:0000259" key="6">
    <source>
        <dbReference type="PROSITE" id="PS50102"/>
    </source>
</evidence>
<dbReference type="Proteomes" id="UP001153709">
    <property type="component" value="Chromosome 2"/>
</dbReference>
<dbReference type="InterPro" id="IPR012677">
    <property type="entry name" value="Nucleotide-bd_a/b_plait_sf"/>
</dbReference>
<dbReference type="OrthoDB" id="10067824at2759"/>
<dbReference type="InterPro" id="IPR012975">
    <property type="entry name" value="NOPS"/>
</dbReference>
<keyword evidence="8" id="KW-1185">Reference proteome</keyword>
<keyword evidence="1" id="KW-0677">Repeat</keyword>
<dbReference type="Gene3D" id="6.10.250.1170">
    <property type="match status" value="1"/>
</dbReference>
<keyword evidence="2 3" id="KW-0694">RNA-binding</keyword>
<evidence type="ECO:0000256" key="5">
    <source>
        <dbReference type="SAM" id="MobiDB-lite"/>
    </source>
</evidence>
<dbReference type="FunFam" id="3.30.70.330:FF:000043">
    <property type="entry name" value="paraspeckle component 1 isoform X1"/>
    <property type="match status" value="1"/>
</dbReference>
<keyword evidence="4" id="KW-0175">Coiled coil</keyword>
<evidence type="ECO:0000313" key="8">
    <source>
        <dbReference type="Proteomes" id="UP001153709"/>
    </source>
</evidence>
<evidence type="ECO:0000256" key="4">
    <source>
        <dbReference type="SAM" id="Coils"/>
    </source>
</evidence>
<feature type="compositionally biased region" description="Basic and acidic residues" evidence="5">
    <location>
        <begin position="16"/>
        <end position="32"/>
    </location>
</feature>
<feature type="coiled-coil region" evidence="4">
    <location>
        <begin position="335"/>
        <end position="410"/>
    </location>
</feature>
<gene>
    <name evidence="7" type="ORF">DIABBA_LOCUS3753</name>
</gene>
<dbReference type="InterPro" id="IPR035979">
    <property type="entry name" value="RBD_domain_sf"/>
</dbReference>
<evidence type="ECO:0000256" key="1">
    <source>
        <dbReference type="ARBA" id="ARBA00022737"/>
    </source>
</evidence>
<organism evidence="7 8">
    <name type="scientific">Diabrotica balteata</name>
    <name type="common">Banded cucumber beetle</name>
    <dbReference type="NCBI Taxonomy" id="107213"/>
    <lineage>
        <taxon>Eukaryota</taxon>
        <taxon>Metazoa</taxon>
        <taxon>Ecdysozoa</taxon>
        <taxon>Arthropoda</taxon>
        <taxon>Hexapoda</taxon>
        <taxon>Insecta</taxon>
        <taxon>Pterygota</taxon>
        <taxon>Neoptera</taxon>
        <taxon>Endopterygota</taxon>
        <taxon>Coleoptera</taxon>
        <taxon>Polyphaga</taxon>
        <taxon>Cucujiformia</taxon>
        <taxon>Chrysomeloidea</taxon>
        <taxon>Chrysomelidae</taxon>
        <taxon>Galerucinae</taxon>
        <taxon>Diabroticina</taxon>
        <taxon>Diabroticites</taxon>
        <taxon>Diabrotica</taxon>
    </lineage>
</organism>
<dbReference type="SUPFAM" id="SSF54928">
    <property type="entry name" value="RNA-binding domain, RBD"/>
    <property type="match status" value="1"/>
</dbReference>
<dbReference type="PANTHER" id="PTHR23189">
    <property type="entry name" value="RNA RECOGNITION MOTIF-CONTAINING"/>
    <property type="match status" value="1"/>
</dbReference>
<protein>
    <recommendedName>
        <fullName evidence="6">RRM domain-containing protein</fullName>
    </recommendedName>
</protein>
<dbReference type="GO" id="GO:0003723">
    <property type="term" value="F:RNA binding"/>
    <property type="evidence" value="ECO:0007669"/>
    <property type="project" value="UniProtKB-UniRule"/>
</dbReference>
<feature type="region of interest" description="Disordered" evidence="5">
    <location>
        <begin position="1"/>
        <end position="87"/>
    </location>
</feature>
<dbReference type="AlphaFoldDB" id="A0A9N9SXL4"/>
<evidence type="ECO:0000256" key="2">
    <source>
        <dbReference type="ARBA" id="ARBA00022884"/>
    </source>
</evidence>
<evidence type="ECO:0000313" key="7">
    <source>
        <dbReference type="EMBL" id="CAG9830012.1"/>
    </source>
</evidence>
<accession>A0A9N9SXL4</accession>
<feature type="domain" description="RRM" evidence="6">
    <location>
        <begin position="129"/>
        <end position="201"/>
    </location>
</feature>
<dbReference type="EMBL" id="OU898277">
    <property type="protein sequence ID" value="CAG9830012.1"/>
    <property type="molecule type" value="Genomic_DNA"/>
</dbReference>
<evidence type="ECO:0000256" key="3">
    <source>
        <dbReference type="PROSITE-ProRule" id="PRU00176"/>
    </source>
</evidence>
<name>A0A9N9SXL4_DIABA</name>
<dbReference type="Pfam" id="PF08075">
    <property type="entry name" value="NOPS"/>
    <property type="match status" value="1"/>
</dbReference>
<dbReference type="Pfam" id="PF00076">
    <property type="entry name" value="RRM_1"/>
    <property type="match status" value="2"/>
</dbReference>
<sequence>MEENKPADQTFVKVESSTDKTENVTNRKEYGGRSRGRGGGPGQRIRKKFNNAGGNKDVAQGHKRALGDDLNNNNHNNQNFDEEASFENYGRFRPKSLEQRLHERTMQLSGPTYELPANDIPEKKFNSRNRIYIGNTSGETTENDLEELFKPYGETAEIFINKEKNFAFVKLDYNCNARKAKKELDGSTLRSRNLKIRLAPVSSSVKVKNLTPYVTNELLVYAFSIFGEVERAVVCVDERGKPSGEAIIDFSKKGSALQAIKTCSDDCFLLTSSLRPCIVEPFEYSDHNDGYSEKDIQKRNKDYQNERSTGPRFAAKGSVEEGFGIRWKELYSIHNQKEHSLKKELKLEMEKLQAQIEYAKYEYETEELRNKLRIREMNKEKQKREWEMKQRQFEEERQRTEQNMKRSQEGIDARVYREQEDMRRMQDENKLYLQAHNLDSILEMQEKGYEQPSAELSQTYEQGCSNPSNFSSAYIRPPSTIRYPAENGGVWVTDSSRQKRARFN</sequence>
<proteinExistence type="predicted"/>
<dbReference type="SMART" id="SM00360">
    <property type="entry name" value="RRM"/>
    <property type="match status" value="2"/>
</dbReference>
<dbReference type="InterPro" id="IPR000504">
    <property type="entry name" value="RRM_dom"/>
</dbReference>
<feature type="domain" description="RRM" evidence="6">
    <location>
        <begin position="203"/>
        <end position="261"/>
    </location>
</feature>
<reference evidence="7" key="1">
    <citation type="submission" date="2022-01" db="EMBL/GenBank/DDBJ databases">
        <authorList>
            <person name="King R."/>
        </authorList>
    </citation>
    <scope>NUCLEOTIDE SEQUENCE</scope>
</reference>
<dbReference type="PROSITE" id="PS50102">
    <property type="entry name" value="RRM"/>
    <property type="match status" value="2"/>
</dbReference>
<dbReference type="Gene3D" id="3.30.70.330">
    <property type="match status" value="2"/>
</dbReference>